<sequence>MSRVLSTGMGLDVTWKAYEGLGHWYRVEDEIQDILDFLRDRVELLVKPESSLSAGQDDIA</sequence>
<name>A0A9W9RGV0_9EURO</name>
<dbReference type="OrthoDB" id="2418081at2759"/>
<dbReference type="RefSeq" id="XP_056549925.1">
    <property type="nucleotide sequence ID" value="XM_056703965.1"/>
</dbReference>
<protein>
    <recommendedName>
        <fullName evidence="3">Phospholipase/carboxylesterase/thioesterase domain-containing protein</fullName>
    </recommendedName>
</protein>
<evidence type="ECO:0000313" key="1">
    <source>
        <dbReference type="EMBL" id="KAJ5358639.1"/>
    </source>
</evidence>
<evidence type="ECO:0008006" key="3">
    <source>
        <dbReference type="Google" id="ProtNLM"/>
    </source>
</evidence>
<dbReference type="GeneID" id="81443144"/>
<proteinExistence type="predicted"/>
<keyword evidence="2" id="KW-1185">Reference proteome</keyword>
<reference evidence="1" key="1">
    <citation type="submission" date="2022-11" db="EMBL/GenBank/DDBJ databases">
        <authorList>
            <person name="Petersen C."/>
        </authorList>
    </citation>
    <scope>NUCLEOTIDE SEQUENCE</scope>
    <source>
        <strain evidence="1">IBT 29864</strain>
    </source>
</reference>
<dbReference type="AlphaFoldDB" id="A0A9W9RGV0"/>
<organism evidence="1 2">
    <name type="scientific">Penicillium cataractarum</name>
    <dbReference type="NCBI Taxonomy" id="2100454"/>
    <lineage>
        <taxon>Eukaryota</taxon>
        <taxon>Fungi</taxon>
        <taxon>Dikarya</taxon>
        <taxon>Ascomycota</taxon>
        <taxon>Pezizomycotina</taxon>
        <taxon>Eurotiomycetes</taxon>
        <taxon>Eurotiomycetidae</taxon>
        <taxon>Eurotiales</taxon>
        <taxon>Aspergillaceae</taxon>
        <taxon>Penicillium</taxon>
    </lineage>
</organism>
<accession>A0A9W9RGV0</accession>
<gene>
    <name evidence="1" type="ORF">N7496_011052</name>
</gene>
<comment type="caution">
    <text evidence="1">The sequence shown here is derived from an EMBL/GenBank/DDBJ whole genome shotgun (WGS) entry which is preliminary data.</text>
</comment>
<dbReference type="Proteomes" id="UP001147782">
    <property type="component" value="Unassembled WGS sequence"/>
</dbReference>
<evidence type="ECO:0000313" key="2">
    <source>
        <dbReference type="Proteomes" id="UP001147782"/>
    </source>
</evidence>
<dbReference type="EMBL" id="JAPZBS010000009">
    <property type="protein sequence ID" value="KAJ5358639.1"/>
    <property type="molecule type" value="Genomic_DNA"/>
</dbReference>
<reference evidence="1" key="2">
    <citation type="journal article" date="2023" name="IMA Fungus">
        <title>Comparative genomic study of the Penicillium genus elucidates a diverse pangenome and 15 lateral gene transfer events.</title>
        <authorList>
            <person name="Petersen C."/>
            <person name="Sorensen T."/>
            <person name="Nielsen M.R."/>
            <person name="Sondergaard T.E."/>
            <person name="Sorensen J.L."/>
            <person name="Fitzpatrick D.A."/>
            <person name="Frisvad J.C."/>
            <person name="Nielsen K.L."/>
        </authorList>
    </citation>
    <scope>NUCLEOTIDE SEQUENCE</scope>
    <source>
        <strain evidence="1">IBT 29864</strain>
    </source>
</reference>